<keyword evidence="1" id="KW-0677">Repeat</keyword>
<accession>A0A6P7U2D5</accession>
<dbReference type="InterPro" id="IPR001478">
    <property type="entry name" value="PDZ"/>
</dbReference>
<dbReference type="GO" id="GO:0016324">
    <property type="term" value="C:apical plasma membrane"/>
    <property type="evidence" value="ECO:0007669"/>
    <property type="project" value="TreeGrafter"/>
</dbReference>
<dbReference type="SMART" id="SM00228">
    <property type="entry name" value="PDZ"/>
    <property type="match status" value="2"/>
</dbReference>
<evidence type="ECO:0000313" key="4">
    <source>
        <dbReference type="RefSeq" id="XP_029655106.1"/>
    </source>
</evidence>
<feature type="domain" description="PDZ" evidence="2">
    <location>
        <begin position="71"/>
        <end position="152"/>
    </location>
</feature>
<evidence type="ECO:0000259" key="2">
    <source>
        <dbReference type="PROSITE" id="PS50106"/>
    </source>
</evidence>
<gene>
    <name evidence="4" type="primary">LOC115228728</name>
</gene>
<dbReference type="InterPro" id="IPR051067">
    <property type="entry name" value="NHER"/>
</dbReference>
<dbReference type="PANTHER" id="PTHR14191">
    <property type="entry name" value="PDZ DOMAIN CONTAINING PROTEIN"/>
    <property type="match status" value="1"/>
</dbReference>
<organism evidence="3 4">
    <name type="scientific">Octopus sinensis</name>
    <name type="common">East Asian common octopus</name>
    <dbReference type="NCBI Taxonomy" id="2607531"/>
    <lineage>
        <taxon>Eukaryota</taxon>
        <taxon>Metazoa</taxon>
        <taxon>Spiralia</taxon>
        <taxon>Lophotrochozoa</taxon>
        <taxon>Mollusca</taxon>
        <taxon>Cephalopoda</taxon>
        <taxon>Coleoidea</taxon>
        <taxon>Octopodiformes</taxon>
        <taxon>Octopoda</taxon>
        <taxon>Incirrata</taxon>
        <taxon>Octopodidae</taxon>
        <taxon>Octopus</taxon>
    </lineage>
</organism>
<keyword evidence="3" id="KW-1185">Reference proteome</keyword>
<dbReference type="Proteomes" id="UP000515154">
    <property type="component" value="Unplaced"/>
</dbReference>
<dbReference type="InterPro" id="IPR036034">
    <property type="entry name" value="PDZ_sf"/>
</dbReference>
<dbReference type="PROSITE" id="PS50106">
    <property type="entry name" value="PDZ"/>
    <property type="match status" value="2"/>
</dbReference>
<evidence type="ECO:0000256" key="1">
    <source>
        <dbReference type="ARBA" id="ARBA00022737"/>
    </source>
</evidence>
<protein>
    <submittedName>
        <fullName evidence="4">Na(+)/H(+) exchange regulatory cofactor NHE-RF3-like</fullName>
    </submittedName>
</protein>
<sequence>MAYQGNFDEAAKLYEQAGQKQMALQIYLDVGMFQKARVNPSLECSPTELFNRARYVYNAIERMPKSIKISKILTLKHPENIYGFSVDSNPNTKTHIISDVRPNSAGEKSGLRVDDVIVKINGENVTKKSINRIREIIMKCRKNLIFEVDRDEIVGSHKEVKSLKKSPTKFSSKAKTLEELRIKSVPSEKKFLKTPTVRLCRIVLENEEEYGFTLSTIKSGQLHSICNVTENSQADKAKIKENDILIEINHTPILEMNHIMAVNEILKNPREISLLVTDPESYEYFTNKGISISTSTVNVEYYTNSLNSLLF</sequence>
<dbReference type="GO" id="GO:0043495">
    <property type="term" value="F:protein-membrane adaptor activity"/>
    <property type="evidence" value="ECO:0007669"/>
    <property type="project" value="TreeGrafter"/>
</dbReference>
<dbReference type="KEGG" id="osn:115228728"/>
<feature type="domain" description="PDZ" evidence="2">
    <location>
        <begin position="196"/>
        <end position="280"/>
    </location>
</feature>
<reference evidence="4" key="1">
    <citation type="submission" date="2025-08" db="UniProtKB">
        <authorList>
            <consortium name="RefSeq"/>
        </authorList>
    </citation>
    <scope>IDENTIFICATION</scope>
</reference>
<dbReference type="GO" id="GO:0072659">
    <property type="term" value="P:protein localization to plasma membrane"/>
    <property type="evidence" value="ECO:0007669"/>
    <property type="project" value="TreeGrafter"/>
</dbReference>
<dbReference type="SUPFAM" id="SSF50156">
    <property type="entry name" value="PDZ domain-like"/>
    <property type="match status" value="2"/>
</dbReference>
<dbReference type="AlphaFoldDB" id="A0A6P7U2D5"/>
<proteinExistence type="predicted"/>
<dbReference type="Gene3D" id="2.30.42.10">
    <property type="match status" value="2"/>
</dbReference>
<evidence type="ECO:0000313" key="3">
    <source>
        <dbReference type="Proteomes" id="UP000515154"/>
    </source>
</evidence>
<name>A0A6P7U2D5_9MOLL</name>
<dbReference type="Pfam" id="PF00595">
    <property type="entry name" value="PDZ"/>
    <property type="match status" value="2"/>
</dbReference>
<dbReference type="RefSeq" id="XP_029655106.1">
    <property type="nucleotide sequence ID" value="XM_029799246.1"/>
</dbReference>
<dbReference type="PANTHER" id="PTHR14191:SF3">
    <property type="entry name" value="NA(+)_H(+) EXCHANGE REGULATORY COFACTOR-LIKE PROTEIN NRFL-1"/>
    <property type="match status" value="1"/>
</dbReference>